<name>A0A3B1E7I1_9ZZZZ</name>
<reference evidence="2" key="1">
    <citation type="submission" date="2018-06" db="EMBL/GenBank/DDBJ databases">
        <authorList>
            <person name="Zhirakovskaya E."/>
        </authorList>
    </citation>
    <scope>NUCLEOTIDE SEQUENCE</scope>
</reference>
<feature type="domain" description="DinB-like" evidence="1">
    <location>
        <begin position="23"/>
        <end position="155"/>
    </location>
</feature>
<organism evidence="2">
    <name type="scientific">hydrothermal vent metagenome</name>
    <dbReference type="NCBI Taxonomy" id="652676"/>
    <lineage>
        <taxon>unclassified sequences</taxon>
        <taxon>metagenomes</taxon>
        <taxon>ecological metagenomes</taxon>
    </lineage>
</organism>
<dbReference type="AlphaFoldDB" id="A0A3B1E7I1"/>
<dbReference type="Gene3D" id="1.20.120.450">
    <property type="entry name" value="dinb family like domain"/>
    <property type="match status" value="1"/>
</dbReference>
<gene>
    <name evidence="2" type="ORF">MNBD_PLANCTO02-686</name>
</gene>
<dbReference type="InterPro" id="IPR034660">
    <property type="entry name" value="DinB/YfiT-like"/>
</dbReference>
<protein>
    <recommendedName>
        <fullName evidence="1">DinB-like domain-containing protein</fullName>
    </recommendedName>
</protein>
<dbReference type="Pfam" id="PF12867">
    <property type="entry name" value="DinB_2"/>
    <property type="match status" value="1"/>
</dbReference>
<dbReference type="SUPFAM" id="SSF109854">
    <property type="entry name" value="DinB/YfiT-like putative metalloenzymes"/>
    <property type="match status" value="1"/>
</dbReference>
<evidence type="ECO:0000259" key="1">
    <source>
        <dbReference type="Pfam" id="PF12867"/>
    </source>
</evidence>
<evidence type="ECO:0000313" key="2">
    <source>
        <dbReference type="EMBL" id="VAX39677.1"/>
    </source>
</evidence>
<accession>A0A3B1E7I1</accession>
<dbReference type="EMBL" id="UOGL01000357">
    <property type="protein sequence ID" value="VAX39677.1"/>
    <property type="molecule type" value="Genomic_DNA"/>
</dbReference>
<proteinExistence type="predicted"/>
<sequence length="169" mass="18827">MLTMKTTDYIKMELEMCKTWVMGLASDMADAPLTFPTPNGGNHPMWVMGHMAYSESNLLHTFILNDENPLADWKNLFGQQGSQPTDDATAYPPYDEVIAKLESVRAETLAYLDSITDEDLNKSSHAPEEYKAFFGTIGQVFAMMSIHLSFHGGQVADARRAAKKEVLMA</sequence>
<dbReference type="InterPro" id="IPR024775">
    <property type="entry name" value="DinB-like"/>
</dbReference>